<name>A0AAD9TV50_9ROSI</name>
<evidence type="ECO:0000313" key="2">
    <source>
        <dbReference type="Proteomes" id="UP001280121"/>
    </source>
</evidence>
<reference evidence="1" key="1">
    <citation type="journal article" date="2023" name="Plant J.">
        <title>Genome sequences and population genomics provide insights into the demographic history, inbreeding, and mutation load of two 'living fossil' tree species of Dipteronia.</title>
        <authorList>
            <person name="Feng Y."/>
            <person name="Comes H.P."/>
            <person name="Chen J."/>
            <person name="Zhu S."/>
            <person name="Lu R."/>
            <person name="Zhang X."/>
            <person name="Li P."/>
            <person name="Qiu J."/>
            <person name="Olsen K.M."/>
            <person name="Qiu Y."/>
        </authorList>
    </citation>
    <scope>NUCLEOTIDE SEQUENCE</scope>
    <source>
        <strain evidence="1">KIB01</strain>
    </source>
</reference>
<dbReference type="Proteomes" id="UP001280121">
    <property type="component" value="Unassembled WGS sequence"/>
</dbReference>
<evidence type="ECO:0000313" key="1">
    <source>
        <dbReference type="EMBL" id="KAK2642516.1"/>
    </source>
</evidence>
<gene>
    <name evidence="1" type="ORF">Ddye_024279</name>
</gene>
<keyword evidence="2" id="KW-1185">Reference proteome</keyword>
<sequence length="74" mass="8271">MDELVTNQSDAFKNEIVNQVMGDALTAADVEVKERYLVLSLMEGVRHEYDVVAVHVTSQQATSTLEDAQFLLIM</sequence>
<comment type="caution">
    <text evidence="1">The sequence shown here is derived from an EMBL/GenBank/DDBJ whole genome shotgun (WGS) entry which is preliminary data.</text>
</comment>
<organism evidence="1 2">
    <name type="scientific">Dipteronia dyeriana</name>
    <dbReference type="NCBI Taxonomy" id="168575"/>
    <lineage>
        <taxon>Eukaryota</taxon>
        <taxon>Viridiplantae</taxon>
        <taxon>Streptophyta</taxon>
        <taxon>Embryophyta</taxon>
        <taxon>Tracheophyta</taxon>
        <taxon>Spermatophyta</taxon>
        <taxon>Magnoliopsida</taxon>
        <taxon>eudicotyledons</taxon>
        <taxon>Gunneridae</taxon>
        <taxon>Pentapetalae</taxon>
        <taxon>rosids</taxon>
        <taxon>malvids</taxon>
        <taxon>Sapindales</taxon>
        <taxon>Sapindaceae</taxon>
        <taxon>Hippocastanoideae</taxon>
        <taxon>Acereae</taxon>
        <taxon>Dipteronia</taxon>
    </lineage>
</organism>
<proteinExistence type="predicted"/>
<dbReference type="AlphaFoldDB" id="A0AAD9TV50"/>
<protein>
    <submittedName>
        <fullName evidence="1">Uncharacterized protein</fullName>
    </submittedName>
</protein>
<accession>A0AAD9TV50</accession>
<dbReference type="EMBL" id="JANJYI010000007">
    <property type="protein sequence ID" value="KAK2642516.1"/>
    <property type="molecule type" value="Genomic_DNA"/>
</dbReference>